<feature type="chain" id="PRO_5029805681" evidence="2">
    <location>
        <begin position="18"/>
        <end position="308"/>
    </location>
</feature>
<name>A0A7L0JA07_PIPCL</name>
<evidence type="ECO:0000256" key="1">
    <source>
        <dbReference type="SAM" id="Phobius"/>
    </source>
</evidence>
<evidence type="ECO:0000256" key="2">
    <source>
        <dbReference type="SAM" id="SignalP"/>
    </source>
</evidence>
<feature type="transmembrane region" description="Helical" evidence="1">
    <location>
        <begin position="227"/>
        <end position="244"/>
    </location>
</feature>
<feature type="non-terminal residue" evidence="3">
    <location>
        <position position="308"/>
    </location>
</feature>
<evidence type="ECO:0000313" key="4">
    <source>
        <dbReference type="Proteomes" id="UP000520962"/>
    </source>
</evidence>
<feature type="non-terminal residue" evidence="3">
    <location>
        <position position="1"/>
    </location>
</feature>
<protein>
    <submittedName>
        <fullName evidence="3">TMM82 protein</fullName>
    </submittedName>
</protein>
<reference evidence="3 4" key="1">
    <citation type="submission" date="2019-09" db="EMBL/GenBank/DDBJ databases">
        <title>Bird 10,000 Genomes (B10K) Project - Family phase.</title>
        <authorList>
            <person name="Zhang G."/>
        </authorList>
    </citation>
    <scope>NUCLEOTIDE SEQUENCE [LARGE SCALE GENOMIC DNA]</scope>
    <source>
        <strain evidence="3">B10K-DU-007-02</strain>
        <tissue evidence="3">Mixed tissue sample</tissue>
    </source>
</reference>
<sequence length="308" mass="33411">MFSLGSWLPAFPGLAWGWALLDALLQGLVGACAVLVLCSLLKVYLYIQCLNNPERQAEKDAIQAQRAVLEPLHVLVLTGVLALVGSRVAALVVLEFSLRAVSTVLSLGKGAHSRQLYLLCQYSLGCGVSCGLSFLLEGAPHRSWSLLLAAGLAGLLALQCQRLARHVCALYGLHSRARYCGLCILLLSDGHRIPALLLHALAVAFAVADLAAVELINRDFLSAAEAVRFWTPLTICYTLLVVYMQEEARQSTDGGPVFRTVLVRMGGLFILLLTVGRWSDILHVLVSLLGELWCLLRAGVLLESCRRQ</sequence>
<keyword evidence="1" id="KW-1133">Transmembrane helix</keyword>
<evidence type="ECO:0000313" key="3">
    <source>
        <dbReference type="EMBL" id="NXK41384.1"/>
    </source>
</evidence>
<comment type="caution">
    <text evidence="3">The sequence shown here is derived from an EMBL/GenBank/DDBJ whole genome shotgun (WGS) entry which is preliminary data.</text>
</comment>
<dbReference type="AlphaFoldDB" id="A0A7L0JA07"/>
<feature type="transmembrane region" description="Helical" evidence="1">
    <location>
        <begin position="256"/>
        <end position="275"/>
    </location>
</feature>
<feature type="transmembrane region" description="Helical" evidence="1">
    <location>
        <begin position="116"/>
        <end position="136"/>
    </location>
</feature>
<keyword evidence="1" id="KW-0472">Membrane</keyword>
<keyword evidence="1" id="KW-0812">Transmembrane</keyword>
<proteinExistence type="predicted"/>
<dbReference type="PANTHER" id="PTHR35257">
    <property type="entry name" value="TRANSMEMBRANE PROTEIN 82"/>
    <property type="match status" value="1"/>
</dbReference>
<keyword evidence="2" id="KW-0732">Signal</keyword>
<dbReference type="InterPro" id="IPR031648">
    <property type="entry name" value="TMEM82"/>
</dbReference>
<organism evidence="3 4">
    <name type="scientific">Piprites chloris</name>
    <name type="common">Wing-barred manakin</name>
    <dbReference type="NCBI Taxonomy" id="114369"/>
    <lineage>
        <taxon>Eukaryota</taxon>
        <taxon>Metazoa</taxon>
        <taxon>Chordata</taxon>
        <taxon>Craniata</taxon>
        <taxon>Vertebrata</taxon>
        <taxon>Euteleostomi</taxon>
        <taxon>Archelosauria</taxon>
        <taxon>Archosauria</taxon>
        <taxon>Dinosauria</taxon>
        <taxon>Saurischia</taxon>
        <taxon>Theropoda</taxon>
        <taxon>Coelurosauria</taxon>
        <taxon>Aves</taxon>
        <taxon>Neognathae</taxon>
        <taxon>Neoaves</taxon>
        <taxon>Telluraves</taxon>
        <taxon>Australaves</taxon>
        <taxon>Passeriformes</taxon>
        <taxon>Pipridae</taxon>
        <taxon>Piprites</taxon>
    </lineage>
</organism>
<feature type="signal peptide" evidence="2">
    <location>
        <begin position="1"/>
        <end position="17"/>
    </location>
</feature>
<dbReference type="Pfam" id="PF15816">
    <property type="entry name" value="TMEM82"/>
    <property type="match status" value="1"/>
</dbReference>
<feature type="transmembrane region" description="Helical" evidence="1">
    <location>
        <begin position="67"/>
        <end position="84"/>
    </location>
</feature>
<accession>A0A7L0JA07</accession>
<dbReference type="PANTHER" id="PTHR35257:SF1">
    <property type="entry name" value="TRANSMEMBRANE PROTEIN 82"/>
    <property type="match status" value="1"/>
</dbReference>
<feature type="transmembrane region" description="Helical" evidence="1">
    <location>
        <begin position="179"/>
        <end position="207"/>
    </location>
</feature>
<keyword evidence="4" id="KW-1185">Reference proteome</keyword>
<gene>
    <name evidence="3" type="primary">Tmem82</name>
    <name evidence="3" type="ORF">PIPCHL_R00933</name>
</gene>
<feature type="transmembrane region" description="Helical" evidence="1">
    <location>
        <begin position="142"/>
        <end position="158"/>
    </location>
</feature>
<dbReference type="EMBL" id="VXAH01000431">
    <property type="protein sequence ID" value="NXK41384.1"/>
    <property type="molecule type" value="Genomic_DNA"/>
</dbReference>
<dbReference type="Proteomes" id="UP000520962">
    <property type="component" value="Unassembled WGS sequence"/>
</dbReference>